<sequence>MSAQETVCGQMASTCALMLSMTLKPLMDPAFGNAVCSPVKVAVSFSSTEASQPWSEGALAWTKQSWKCSLSSEAPMRASCATAASTPLLMVDSALGHDVS</sequence>
<name>A0AAQ3T6J7_PASNO</name>
<keyword evidence="2" id="KW-1185">Reference proteome</keyword>
<dbReference type="Proteomes" id="UP001341281">
    <property type="component" value="Chromosome 03"/>
</dbReference>
<protein>
    <submittedName>
        <fullName evidence="1">Uncharacterized protein</fullName>
    </submittedName>
</protein>
<reference evidence="1 2" key="1">
    <citation type="submission" date="2024-02" db="EMBL/GenBank/DDBJ databases">
        <title>High-quality chromosome-scale genome assembly of Pensacola bahiagrass (Paspalum notatum Flugge var. saurae).</title>
        <authorList>
            <person name="Vega J.M."/>
            <person name="Podio M."/>
            <person name="Orjuela J."/>
            <person name="Siena L.A."/>
            <person name="Pessino S.C."/>
            <person name="Combes M.C."/>
            <person name="Mariac C."/>
            <person name="Albertini E."/>
            <person name="Pupilli F."/>
            <person name="Ortiz J.P.A."/>
            <person name="Leblanc O."/>
        </authorList>
    </citation>
    <scope>NUCLEOTIDE SEQUENCE [LARGE SCALE GENOMIC DNA]</scope>
    <source>
        <strain evidence="1">R1</strain>
        <tissue evidence="1">Leaf</tissue>
    </source>
</reference>
<evidence type="ECO:0000313" key="2">
    <source>
        <dbReference type="Proteomes" id="UP001341281"/>
    </source>
</evidence>
<dbReference type="EMBL" id="CP144747">
    <property type="protein sequence ID" value="WVZ67070.1"/>
    <property type="molecule type" value="Genomic_DNA"/>
</dbReference>
<evidence type="ECO:0000313" key="1">
    <source>
        <dbReference type="EMBL" id="WVZ67070.1"/>
    </source>
</evidence>
<organism evidence="1 2">
    <name type="scientific">Paspalum notatum var. saurae</name>
    <dbReference type="NCBI Taxonomy" id="547442"/>
    <lineage>
        <taxon>Eukaryota</taxon>
        <taxon>Viridiplantae</taxon>
        <taxon>Streptophyta</taxon>
        <taxon>Embryophyta</taxon>
        <taxon>Tracheophyta</taxon>
        <taxon>Spermatophyta</taxon>
        <taxon>Magnoliopsida</taxon>
        <taxon>Liliopsida</taxon>
        <taxon>Poales</taxon>
        <taxon>Poaceae</taxon>
        <taxon>PACMAD clade</taxon>
        <taxon>Panicoideae</taxon>
        <taxon>Andropogonodae</taxon>
        <taxon>Paspaleae</taxon>
        <taxon>Paspalinae</taxon>
        <taxon>Paspalum</taxon>
    </lineage>
</organism>
<proteinExistence type="predicted"/>
<dbReference type="AlphaFoldDB" id="A0AAQ3T6J7"/>
<gene>
    <name evidence="1" type="ORF">U9M48_016208</name>
</gene>
<accession>A0AAQ3T6J7</accession>